<evidence type="ECO:0000256" key="1">
    <source>
        <dbReference type="ARBA" id="ARBA00001913"/>
    </source>
</evidence>
<evidence type="ECO:0000259" key="5">
    <source>
        <dbReference type="Pfam" id="PF17678"/>
    </source>
</evidence>
<dbReference type="SUPFAM" id="SSF48208">
    <property type="entry name" value="Six-hairpin glycosidases"/>
    <property type="match status" value="1"/>
</dbReference>
<reference evidence="6 7" key="1">
    <citation type="submission" date="2021-12" db="EMBL/GenBank/DDBJ databases">
        <title>Genome sequencing of bacteria with rrn-lacking chromosome and rrn-plasmid.</title>
        <authorList>
            <person name="Anda M."/>
            <person name="Iwasaki W."/>
        </authorList>
    </citation>
    <scope>NUCLEOTIDE SEQUENCE [LARGE SCALE GENOMIC DNA]</scope>
    <source>
        <strain evidence="6 7">NBRC 101262</strain>
        <plasmid evidence="6 7">pPP1</plasmid>
    </source>
</reference>
<dbReference type="Gene3D" id="3.30.2080.10">
    <property type="entry name" value="GH92 mannosidase domain"/>
    <property type="match status" value="1"/>
</dbReference>
<proteinExistence type="predicted"/>
<dbReference type="InterPro" id="IPR041371">
    <property type="entry name" value="GH92_N"/>
</dbReference>
<dbReference type="EMBL" id="AP025293">
    <property type="protein sequence ID" value="BDD00803.1"/>
    <property type="molecule type" value="Genomic_DNA"/>
</dbReference>
<dbReference type="Gene3D" id="1.20.1050.60">
    <property type="entry name" value="alpha-1,2-mannosidase"/>
    <property type="match status" value="1"/>
</dbReference>
<geneLocation type="plasmid" evidence="6 7">
    <name>pPP1</name>
</geneLocation>
<accession>A0ABN6LC53</accession>
<evidence type="ECO:0000313" key="7">
    <source>
        <dbReference type="Proteomes" id="UP001354989"/>
    </source>
</evidence>
<dbReference type="Proteomes" id="UP001354989">
    <property type="component" value="Plasmid pPP1"/>
</dbReference>
<dbReference type="RefSeq" id="WP_421953308.1">
    <property type="nucleotide sequence ID" value="NZ_AP025293.1"/>
</dbReference>
<dbReference type="Gene3D" id="2.70.98.10">
    <property type="match status" value="1"/>
</dbReference>
<dbReference type="Gene3D" id="1.20.1610.10">
    <property type="entry name" value="alpha-1,2-mannosidases domains"/>
    <property type="match status" value="1"/>
</dbReference>
<gene>
    <name evidence="6" type="ORF">PEPS_30830</name>
</gene>
<feature type="domain" description="Glycosyl hydrolase family 92" evidence="4">
    <location>
        <begin position="263"/>
        <end position="737"/>
    </location>
</feature>
<keyword evidence="6" id="KW-0614">Plasmid</keyword>
<evidence type="ECO:0000313" key="6">
    <source>
        <dbReference type="EMBL" id="BDD00803.1"/>
    </source>
</evidence>
<dbReference type="InterPro" id="IPR005887">
    <property type="entry name" value="GH92_a_mannosidase_put"/>
</dbReference>
<sequence>MLTLLGISCQKPQKETVVEQAKVDYGQMVNPFIGTSNEGNTHPGAMSPWGMTAAAPHNKDFRSRTDNPAIYEYGNPFIYSFASVNLSGIGCPVAGSIPIRVSRGDFNWSVDSFKSSYDQEKTYPGYYGVQLIDHRVEAEMTVTTRTTRFKFTAADDSEPLNIFLDLGSNLSHIKTGEAKKLAGQTIVGYQVDGEFCGVNKQTKIFYALQVEGQPSSLQLVEEAQAVDKEMVEGAKAGALFTFDPKQDKEVEVKIGISFVSAENALANLKAEQKALAFEDIKAAVGEQWNKMLGRIDIEGGAVNDRTVFYTALYHSILLPQVINDVNGDYPDREVNKVGNTEGKYTRYSTYSLWDTYRTVHPLLALVYPEEQRDMTISLVEMYKAWGWIPKWELFGYDTYCMVGDPALPVIADTYMKGITDFDVETALEGMVKSATTRENNPIRPGIKYYLDLGYLPMDDRGGDRKDFSFTNGIVWGPVSTTLEYNFSDFGIAQVAKALGKEELYQQFYKQSHSFVNLYDRETTFFRPKNKDGSWLTPYNPLDRFWDVRWKKSGGPGYVEGNAWQYAFFVPHAMDTLQQIMGEEVFASKLHQMFSEKHFDMTNEPDITFPFLFNYINGQERSTQQYVREVAEKNFFNAHNGIPGNDDAGTLSAWLVFADLGIFPDAPGIPTYQLSTPKFKKATIKLPDYVYGGKTLVIEKSAEVGRYFNRVEFADGTPVDGYSVDHQALLKGGGLKYEKRSSL</sequence>
<keyword evidence="3" id="KW-0106">Calcium</keyword>
<dbReference type="InterPro" id="IPR012939">
    <property type="entry name" value="Glyco_hydro_92"/>
</dbReference>
<organism evidence="6 7">
    <name type="scientific">Persicobacter psychrovividus</name>
    <dbReference type="NCBI Taxonomy" id="387638"/>
    <lineage>
        <taxon>Bacteria</taxon>
        <taxon>Pseudomonadati</taxon>
        <taxon>Bacteroidota</taxon>
        <taxon>Cytophagia</taxon>
        <taxon>Cytophagales</taxon>
        <taxon>Persicobacteraceae</taxon>
        <taxon>Persicobacter</taxon>
    </lineage>
</organism>
<dbReference type="PANTHER" id="PTHR12143">
    <property type="entry name" value="PEPTIDE N-GLYCANASE PNGASE -RELATED"/>
    <property type="match status" value="1"/>
</dbReference>
<dbReference type="InterPro" id="IPR014718">
    <property type="entry name" value="GH-type_carb-bd"/>
</dbReference>
<dbReference type="NCBIfam" id="TIGR01180">
    <property type="entry name" value="aman2_put"/>
    <property type="match status" value="1"/>
</dbReference>
<dbReference type="Pfam" id="PF17678">
    <property type="entry name" value="Glyco_hydro_92N"/>
    <property type="match status" value="1"/>
</dbReference>
<name>A0ABN6LC53_9BACT</name>
<dbReference type="PANTHER" id="PTHR12143:SF39">
    <property type="entry name" value="SECRETED PROTEIN"/>
    <property type="match status" value="1"/>
</dbReference>
<evidence type="ECO:0000256" key="2">
    <source>
        <dbReference type="ARBA" id="ARBA00011245"/>
    </source>
</evidence>
<dbReference type="InterPro" id="IPR008928">
    <property type="entry name" value="6-hairpin_glycosidase_sf"/>
</dbReference>
<dbReference type="InterPro" id="IPR050883">
    <property type="entry name" value="PNGase"/>
</dbReference>
<comment type="subunit">
    <text evidence="2">Monomer.</text>
</comment>
<keyword evidence="7" id="KW-1185">Reference proteome</keyword>
<feature type="domain" description="Glycosyl hydrolase family 92 N-terminal" evidence="5">
    <location>
        <begin position="28"/>
        <end position="257"/>
    </location>
</feature>
<evidence type="ECO:0000256" key="3">
    <source>
        <dbReference type="ARBA" id="ARBA00022837"/>
    </source>
</evidence>
<evidence type="ECO:0000259" key="4">
    <source>
        <dbReference type="Pfam" id="PF07971"/>
    </source>
</evidence>
<protein>
    <submittedName>
        <fullName evidence="6">Alpha-1 2-mannosidase</fullName>
    </submittedName>
</protein>
<dbReference type="Pfam" id="PF07971">
    <property type="entry name" value="Glyco_hydro_92"/>
    <property type="match status" value="1"/>
</dbReference>
<comment type="cofactor">
    <cofactor evidence="1">
        <name>Ca(2+)</name>
        <dbReference type="ChEBI" id="CHEBI:29108"/>
    </cofactor>
</comment>